<dbReference type="Pfam" id="PF14390">
    <property type="entry name" value="DUF4420"/>
    <property type="match status" value="1"/>
</dbReference>
<dbReference type="EMBL" id="OCST01000002">
    <property type="protein sequence ID" value="SOE61384.1"/>
    <property type="molecule type" value="Genomic_DNA"/>
</dbReference>
<gene>
    <name evidence="1" type="ORF">SAMN06296378_1256</name>
</gene>
<name>A0A2C8ZB63_9MICO</name>
<proteinExistence type="predicted"/>
<evidence type="ECO:0000313" key="1">
    <source>
        <dbReference type="EMBL" id="SOE61384.1"/>
    </source>
</evidence>
<accession>A0A2C8ZB63</accession>
<dbReference type="AlphaFoldDB" id="A0A2C8ZB63"/>
<protein>
    <submittedName>
        <fullName evidence="1">PD-(D/E)XK family member</fullName>
    </submittedName>
</protein>
<reference evidence="1 2" key="1">
    <citation type="submission" date="2017-09" db="EMBL/GenBank/DDBJ databases">
        <authorList>
            <person name="Ehlers B."/>
            <person name="Leendertz F.H."/>
        </authorList>
    </citation>
    <scope>NUCLEOTIDE SEQUENCE [LARGE SCALE GENOMIC DNA]</scope>
    <source>
        <strain evidence="1 2">CGMCC 1.05381</strain>
    </source>
</reference>
<dbReference type="Proteomes" id="UP000219440">
    <property type="component" value="Unassembled WGS sequence"/>
</dbReference>
<dbReference type="InterPro" id="IPR025534">
    <property type="entry name" value="DUF4420"/>
</dbReference>
<keyword evidence="2" id="KW-1185">Reference proteome</keyword>
<sequence>MTTEAGFMDIEGTYAELESVDVGLGQVSRRVMLSRTVNLVLTVDTESRMRGVRFEFEHQSSLVSQVDQVRGLKFSLVSSTPKAQQLRIDQVRPGDSVLFGVVVQDLVRAVTPSTGEEAKKVSERLSRWKAFFSRNVEGLTREEQLGLFAELVVLQELQAAGVPVDRSVALWEGPHSEVHDFSAQDWALEVKASASLASASATINSERQLDPGEISPLFLIFLGYDVRPHSQGLTLPQIVGRVRKSLANFANEADHFEDLLIDVGYLDIHASLYFSHYESTREEVFAVRQDFPSLRTTDLPPAVSRTKYQLNIDQCQEWRVTFEAMVEPVLEQYR</sequence>
<evidence type="ECO:0000313" key="2">
    <source>
        <dbReference type="Proteomes" id="UP000219440"/>
    </source>
</evidence>
<dbReference type="RefSeq" id="WP_179691810.1">
    <property type="nucleotide sequence ID" value="NZ_BMLC01000001.1"/>
</dbReference>
<organism evidence="1 2">
    <name type="scientific">Salinibacterium xinjiangense</name>
    <dbReference type="NCBI Taxonomy" id="386302"/>
    <lineage>
        <taxon>Bacteria</taxon>
        <taxon>Bacillati</taxon>
        <taxon>Actinomycetota</taxon>
        <taxon>Actinomycetes</taxon>
        <taxon>Micrococcales</taxon>
        <taxon>Microbacteriaceae</taxon>
        <taxon>Salinibacterium</taxon>
    </lineage>
</organism>